<gene>
    <name evidence="1" type="ORF">T265_09737</name>
</gene>
<dbReference type="GeneID" id="20323905"/>
<dbReference type="KEGG" id="ovi:T265_09737"/>
<dbReference type="EMBL" id="KL596920">
    <property type="protein sequence ID" value="KER22085.1"/>
    <property type="molecule type" value="Genomic_DNA"/>
</dbReference>
<organism evidence="1 2">
    <name type="scientific">Opisthorchis viverrini</name>
    <name type="common">Southeast Asian liver fluke</name>
    <dbReference type="NCBI Taxonomy" id="6198"/>
    <lineage>
        <taxon>Eukaryota</taxon>
        <taxon>Metazoa</taxon>
        <taxon>Spiralia</taxon>
        <taxon>Lophotrochozoa</taxon>
        <taxon>Platyhelminthes</taxon>
        <taxon>Trematoda</taxon>
        <taxon>Digenea</taxon>
        <taxon>Opisthorchiida</taxon>
        <taxon>Opisthorchiata</taxon>
        <taxon>Opisthorchiidae</taxon>
        <taxon>Opisthorchis</taxon>
    </lineage>
</organism>
<dbReference type="AlphaFoldDB" id="A0A074ZFS2"/>
<reference evidence="1 2" key="1">
    <citation type="submission" date="2013-11" db="EMBL/GenBank/DDBJ databases">
        <title>Opisthorchis viverrini - life in the bile duct.</title>
        <authorList>
            <person name="Young N.D."/>
            <person name="Nagarajan N."/>
            <person name="Lin S.J."/>
            <person name="Korhonen P.K."/>
            <person name="Jex A.R."/>
            <person name="Hall R.S."/>
            <person name="Safavi-Hemami H."/>
            <person name="Kaewkong W."/>
            <person name="Bertrand D."/>
            <person name="Gao S."/>
            <person name="Seet Q."/>
            <person name="Wongkham S."/>
            <person name="Teh B.T."/>
            <person name="Wongkham C."/>
            <person name="Intapan P.M."/>
            <person name="Maleewong W."/>
            <person name="Yang X."/>
            <person name="Hu M."/>
            <person name="Wang Z."/>
            <person name="Hofmann A."/>
            <person name="Sternberg P.W."/>
            <person name="Tan P."/>
            <person name="Wang J."/>
            <person name="Gasser R.B."/>
        </authorList>
    </citation>
    <scope>NUCLEOTIDE SEQUENCE [LARGE SCALE GENOMIC DNA]</scope>
</reference>
<dbReference type="CTD" id="20323905"/>
<dbReference type="RefSeq" id="XP_009174166.1">
    <property type="nucleotide sequence ID" value="XM_009175902.1"/>
</dbReference>
<proteinExistence type="predicted"/>
<accession>A0A074ZFS2</accession>
<evidence type="ECO:0000313" key="1">
    <source>
        <dbReference type="EMBL" id="KER22085.1"/>
    </source>
</evidence>
<sequence>MILFQIDAKSLPNGEPEHNELHAFQILDVPAQLVVEAINKARESEKKFPNIPVLICPEVEENYSSKPSSSGSIGDSYSRNTRKISLQGSTDSSNKIITATRPDEVAGQFDFKRFITNRGDIISALLRSVVVRSGGLVVMHNP</sequence>
<dbReference type="Proteomes" id="UP000054324">
    <property type="component" value="Unassembled WGS sequence"/>
</dbReference>
<protein>
    <submittedName>
        <fullName evidence="1">Uncharacterized protein</fullName>
    </submittedName>
</protein>
<name>A0A074ZFS2_OPIVI</name>
<evidence type="ECO:0000313" key="2">
    <source>
        <dbReference type="Proteomes" id="UP000054324"/>
    </source>
</evidence>
<dbReference type="STRING" id="6198.A0A074ZFS2"/>
<keyword evidence="2" id="KW-1185">Reference proteome</keyword>